<dbReference type="GO" id="GO:0000271">
    <property type="term" value="P:polysaccharide biosynthetic process"/>
    <property type="evidence" value="ECO:0007669"/>
    <property type="project" value="TreeGrafter"/>
</dbReference>
<feature type="transmembrane region" description="Helical" evidence="1">
    <location>
        <begin position="474"/>
        <end position="493"/>
    </location>
</feature>
<dbReference type="EMBL" id="QNRT01000004">
    <property type="protein sequence ID" value="RBP49210.1"/>
    <property type="molecule type" value="Genomic_DNA"/>
</dbReference>
<accession>A0A395JGW2</accession>
<feature type="transmembrane region" description="Helical" evidence="1">
    <location>
        <begin position="384"/>
        <end position="405"/>
    </location>
</feature>
<evidence type="ECO:0000313" key="3">
    <source>
        <dbReference type="EMBL" id="RBP49210.1"/>
    </source>
</evidence>
<feature type="domain" description="Acyltransferase 3" evidence="2">
    <location>
        <begin position="219"/>
        <end position="530"/>
    </location>
</feature>
<dbReference type="PANTHER" id="PTHR23028">
    <property type="entry name" value="ACETYLTRANSFERASE"/>
    <property type="match status" value="1"/>
</dbReference>
<name>A0A395JGW2_9GAMM</name>
<feature type="transmembrane region" description="Helical" evidence="1">
    <location>
        <begin position="347"/>
        <end position="364"/>
    </location>
</feature>
<feature type="transmembrane region" description="Helical" evidence="1">
    <location>
        <begin position="244"/>
        <end position="264"/>
    </location>
</feature>
<dbReference type="Pfam" id="PF01757">
    <property type="entry name" value="Acyl_transf_3"/>
    <property type="match status" value="1"/>
</dbReference>
<dbReference type="GO" id="GO:0016747">
    <property type="term" value="F:acyltransferase activity, transferring groups other than amino-acyl groups"/>
    <property type="evidence" value="ECO:0007669"/>
    <property type="project" value="InterPro"/>
</dbReference>
<keyword evidence="4" id="KW-1185">Reference proteome</keyword>
<dbReference type="InParanoid" id="A0A395JGW2"/>
<keyword evidence="1" id="KW-1133">Transmembrane helix</keyword>
<feature type="transmembrane region" description="Helical" evidence="1">
    <location>
        <begin position="513"/>
        <end position="535"/>
    </location>
</feature>
<dbReference type="InterPro" id="IPR050879">
    <property type="entry name" value="Acyltransferase_3"/>
</dbReference>
<keyword evidence="1" id="KW-0472">Membrane</keyword>
<reference evidence="3 4" key="1">
    <citation type="submission" date="2018-06" db="EMBL/GenBank/DDBJ databases">
        <title>Genomic Encyclopedia of Type Strains, Phase IV (KMG-IV): sequencing the most valuable type-strain genomes for metagenomic binning, comparative biology and taxonomic classification.</title>
        <authorList>
            <person name="Goeker M."/>
        </authorList>
    </citation>
    <scope>NUCLEOTIDE SEQUENCE [LARGE SCALE GENOMIC DNA]</scope>
    <source>
        <strain evidence="3 4">DSM 24032</strain>
    </source>
</reference>
<protein>
    <submittedName>
        <fullName evidence="3">Peptidoglycan/LPS O-acetylase OafA/YrhL</fullName>
    </submittedName>
</protein>
<organism evidence="3 4">
    <name type="scientific">Arenicella xantha</name>
    <dbReference type="NCBI Taxonomy" id="644221"/>
    <lineage>
        <taxon>Bacteria</taxon>
        <taxon>Pseudomonadati</taxon>
        <taxon>Pseudomonadota</taxon>
        <taxon>Gammaproteobacteria</taxon>
        <taxon>Arenicellales</taxon>
        <taxon>Arenicellaceae</taxon>
        <taxon>Arenicella</taxon>
    </lineage>
</organism>
<feature type="transmembrane region" description="Helical" evidence="1">
    <location>
        <begin position="220"/>
        <end position="238"/>
    </location>
</feature>
<dbReference type="RefSeq" id="WP_113955075.1">
    <property type="nucleotide sequence ID" value="NZ_QNRT01000004.1"/>
</dbReference>
<proteinExistence type="predicted"/>
<comment type="caution">
    <text evidence="3">The sequence shown here is derived from an EMBL/GenBank/DDBJ whole genome shotgun (WGS) entry which is preliminary data.</text>
</comment>
<feature type="transmembrane region" description="Helical" evidence="1">
    <location>
        <begin position="284"/>
        <end position="301"/>
    </location>
</feature>
<dbReference type="GO" id="GO:0016020">
    <property type="term" value="C:membrane"/>
    <property type="evidence" value="ECO:0007669"/>
    <property type="project" value="TreeGrafter"/>
</dbReference>
<feature type="transmembrane region" description="Helical" evidence="1">
    <location>
        <begin position="12"/>
        <end position="31"/>
    </location>
</feature>
<dbReference type="AlphaFoldDB" id="A0A395JGW2"/>
<gene>
    <name evidence="3" type="ORF">DFR28_104138</name>
</gene>
<dbReference type="OrthoDB" id="9767863at2"/>
<feature type="transmembrane region" description="Helical" evidence="1">
    <location>
        <begin position="444"/>
        <end position="462"/>
    </location>
</feature>
<dbReference type="Proteomes" id="UP000253083">
    <property type="component" value="Unassembled WGS sequence"/>
</dbReference>
<feature type="transmembrane region" description="Helical" evidence="1">
    <location>
        <begin position="321"/>
        <end position="340"/>
    </location>
</feature>
<sequence length="556" mass="63069">MNELNQKLSKTAYILIVGTFVATYSILTWYFSATVGRVVLEGKFPVGAVVTLEFENYFGGVVRQEIALADRPLRDKQRVSTERINAPVKRFTLAFSLDKVNTPPGKSVVNLYNIQIEQPFSDFTVISKAQLPSFFASDSFFGGRNSYIQLKENSDRSQLTAELESIQALPRAEWYWSVFPALFLSFIVWLVARNHRWSDIPAFRDMSLGRKISTQAEFDSINGIRGLAALLVLFSHAAPGFEAVNMGIAILFVISGFLLSKPFVLNPSQIFDWQKVESYLVKRIKRILPMYYTFIFISYVLTMEFDTAARNFLFVEASGHLWPMTQIFAFYMLLPLVLLLTTGLFRVNKLLPVVVLCAASYLWLQTMSDWQPFYNGRYFKEFYLYAFLLGVAGAYLHFGFGKLMWTDRWPNLLACVVLAALVLAIAWSAPVAPPAFIRPFIASFYGKCVVSLLLIILILRLSHTWLRLLIANPLFRSVGVVGFSFYLLHGLGMQMANHLLTAVLGISETDPRSWTLVVLAFAMTYLMSLISYSYVERPFFGYREAPLNTSNQGFKG</sequence>
<evidence type="ECO:0000259" key="2">
    <source>
        <dbReference type="Pfam" id="PF01757"/>
    </source>
</evidence>
<feature type="transmembrane region" description="Helical" evidence="1">
    <location>
        <begin position="174"/>
        <end position="192"/>
    </location>
</feature>
<dbReference type="PANTHER" id="PTHR23028:SF53">
    <property type="entry name" value="ACYL_TRANSF_3 DOMAIN-CONTAINING PROTEIN"/>
    <property type="match status" value="1"/>
</dbReference>
<evidence type="ECO:0000256" key="1">
    <source>
        <dbReference type="SAM" id="Phobius"/>
    </source>
</evidence>
<feature type="transmembrane region" description="Helical" evidence="1">
    <location>
        <begin position="412"/>
        <end position="432"/>
    </location>
</feature>
<dbReference type="InterPro" id="IPR002656">
    <property type="entry name" value="Acyl_transf_3_dom"/>
</dbReference>
<keyword evidence="1" id="KW-0812">Transmembrane</keyword>
<evidence type="ECO:0000313" key="4">
    <source>
        <dbReference type="Proteomes" id="UP000253083"/>
    </source>
</evidence>